<dbReference type="Gene3D" id="3.30.1600.10">
    <property type="entry name" value="SIR2/SIRT2 'Small Domain"/>
    <property type="match status" value="1"/>
</dbReference>
<dbReference type="PROSITE" id="PS50305">
    <property type="entry name" value="SIRTUIN"/>
    <property type="match status" value="1"/>
</dbReference>
<keyword evidence="4" id="KW-0479">Metal-binding</keyword>
<comment type="caution">
    <text evidence="6">The sequence shown here is derived from an EMBL/GenBank/DDBJ whole genome shotgun (WGS) entry which is preliminary data.</text>
</comment>
<evidence type="ECO:0000256" key="2">
    <source>
        <dbReference type="ARBA" id="ARBA00022679"/>
    </source>
</evidence>
<keyword evidence="4" id="KW-0862">Zinc</keyword>
<evidence type="ECO:0000313" key="7">
    <source>
        <dbReference type="Proteomes" id="UP000219947"/>
    </source>
</evidence>
<dbReference type="EC" id="2.3.1.286" evidence="1"/>
<evidence type="ECO:0000259" key="5">
    <source>
        <dbReference type="PROSITE" id="PS50305"/>
    </source>
</evidence>
<dbReference type="PANTHER" id="PTHR11085">
    <property type="entry name" value="NAD-DEPENDENT PROTEIN DEACYLASE SIRTUIN-5, MITOCHONDRIAL-RELATED"/>
    <property type="match status" value="1"/>
</dbReference>
<dbReference type="InterPro" id="IPR003000">
    <property type="entry name" value="Sirtuin"/>
</dbReference>
<dbReference type="RefSeq" id="WP_070660156.1">
    <property type="nucleotide sequence ID" value="NZ_JAOVAQ010000004.1"/>
</dbReference>
<dbReference type="AlphaFoldDB" id="A0A2A8D457"/>
<evidence type="ECO:0000256" key="1">
    <source>
        <dbReference type="ARBA" id="ARBA00012928"/>
    </source>
</evidence>
<feature type="binding site" evidence="4">
    <location>
        <position position="172"/>
    </location>
    <ligand>
        <name>Zn(2+)</name>
        <dbReference type="ChEBI" id="CHEBI:29105"/>
    </ligand>
</feature>
<dbReference type="EMBL" id="PDEV01000004">
    <property type="protein sequence ID" value="PEN15650.1"/>
    <property type="molecule type" value="Genomic_DNA"/>
</dbReference>
<dbReference type="Pfam" id="PF02146">
    <property type="entry name" value="SIR2"/>
    <property type="match status" value="1"/>
</dbReference>
<dbReference type="InterPro" id="IPR029035">
    <property type="entry name" value="DHS-like_NAD/FAD-binding_dom"/>
</dbReference>
<dbReference type="GO" id="GO:0017136">
    <property type="term" value="F:histone deacetylase activity, NAD-dependent"/>
    <property type="evidence" value="ECO:0007669"/>
    <property type="project" value="TreeGrafter"/>
</dbReference>
<keyword evidence="2" id="KW-0808">Transferase</keyword>
<organism evidence="6 7">
    <name type="scientific">Rothia dentocariosa</name>
    <dbReference type="NCBI Taxonomy" id="2047"/>
    <lineage>
        <taxon>Bacteria</taxon>
        <taxon>Bacillati</taxon>
        <taxon>Actinomycetota</taxon>
        <taxon>Actinomycetes</taxon>
        <taxon>Micrococcales</taxon>
        <taxon>Micrococcaceae</taxon>
        <taxon>Rothia</taxon>
    </lineage>
</organism>
<dbReference type="Gene3D" id="3.40.50.1220">
    <property type="entry name" value="TPP-binding domain"/>
    <property type="match status" value="1"/>
</dbReference>
<accession>A0A2A8D457</accession>
<gene>
    <name evidence="6" type="ORF">CRM92_08540</name>
</gene>
<proteinExistence type="predicted"/>
<keyword evidence="7" id="KW-1185">Reference proteome</keyword>
<dbReference type="InterPro" id="IPR050134">
    <property type="entry name" value="NAD-dep_sirtuin_deacylases"/>
</dbReference>
<dbReference type="GO" id="GO:0046872">
    <property type="term" value="F:metal ion binding"/>
    <property type="evidence" value="ECO:0007669"/>
    <property type="project" value="UniProtKB-KW"/>
</dbReference>
<feature type="binding site" evidence="4">
    <location>
        <position position="224"/>
    </location>
    <ligand>
        <name>Zn(2+)</name>
        <dbReference type="ChEBI" id="CHEBI:29105"/>
    </ligand>
</feature>
<evidence type="ECO:0000256" key="3">
    <source>
        <dbReference type="ARBA" id="ARBA00023027"/>
    </source>
</evidence>
<dbReference type="InterPro" id="IPR026591">
    <property type="entry name" value="Sirtuin_cat_small_dom_sf"/>
</dbReference>
<feature type="binding site" evidence="4">
    <location>
        <position position="227"/>
    </location>
    <ligand>
        <name>Zn(2+)</name>
        <dbReference type="ChEBI" id="CHEBI:29105"/>
    </ligand>
</feature>
<keyword evidence="3" id="KW-0520">NAD</keyword>
<sequence>MEKWTDTQNFADAGEKSTLIASAHRAAIRSIERVVTETVTPHNPLYAAEGIEKMLRTGGVLALTGAGVSTESGIPDYRGPSGSLLDHRPMTYQEFRYDDAARQRYWARSYVGWRRMRRASPNRAHYALAELEHAGAVNGLITQNVDGLHVSAGSKNVLALHGDLSSILCLDCGTRESRESLDIRLDAANPGYLERLESTELQVNPDGDVELDNDYIRSFQMVGCTVCGSTKLKPDVVYFGESVPADRKARQQQMLADSSGVLVVGSSVAVMSSYKIVLDALRADKPVAVMNGGPGRADARVTYLWRTGVGEALEEMLDRLDI</sequence>
<protein>
    <recommendedName>
        <fullName evidence="1">protein acetyllysine N-acetyltransferase</fullName>
        <ecNumber evidence="1">2.3.1.286</ecNumber>
    </recommendedName>
</protein>
<dbReference type="Proteomes" id="UP000219947">
    <property type="component" value="Unassembled WGS sequence"/>
</dbReference>
<dbReference type="GO" id="GO:0070403">
    <property type="term" value="F:NAD+ binding"/>
    <property type="evidence" value="ECO:0007669"/>
    <property type="project" value="InterPro"/>
</dbReference>
<name>A0A2A8D457_9MICC</name>
<dbReference type="InterPro" id="IPR026590">
    <property type="entry name" value="Ssirtuin_cat_dom"/>
</dbReference>
<dbReference type="PANTHER" id="PTHR11085:SF10">
    <property type="entry name" value="NAD-DEPENDENT PROTEIN DEACYLASE SIRTUIN-5, MITOCHONDRIAL-RELATED"/>
    <property type="match status" value="1"/>
</dbReference>
<feature type="binding site" evidence="4">
    <location>
        <position position="169"/>
    </location>
    <ligand>
        <name>Zn(2+)</name>
        <dbReference type="ChEBI" id="CHEBI:29105"/>
    </ligand>
</feature>
<evidence type="ECO:0000313" key="6">
    <source>
        <dbReference type="EMBL" id="PEN15650.1"/>
    </source>
</evidence>
<evidence type="ECO:0000256" key="4">
    <source>
        <dbReference type="PROSITE-ProRule" id="PRU00236"/>
    </source>
</evidence>
<feature type="domain" description="Deacetylase sirtuin-type" evidence="5">
    <location>
        <begin position="40"/>
        <end position="322"/>
    </location>
</feature>
<dbReference type="SUPFAM" id="SSF52467">
    <property type="entry name" value="DHS-like NAD/FAD-binding domain"/>
    <property type="match status" value="1"/>
</dbReference>
<feature type="active site" description="Proton acceptor" evidence="4">
    <location>
        <position position="161"/>
    </location>
</feature>
<reference evidence="6" key="1">
    <citation type="submission" date="2017-10" db="EMBL/GenBank/DDBJ databases">
        <title>Kefir isolates.</title>
        <authorList>
            <person name="Kim Y."/>
            <person name="Blasche S."/>
        </authorList>
    </citation>
    <scope>NUCLEOTIDE SEQUENCE [LARGE SCALE GENOMIC DNA]</scope>
    <source>
        <strain evidence="6">OG2-2</strain>
    </source>
</reference>